<evidence type="ECO:0000256" key="1">
    <source>
        <dbReference type="SAM" id="Phobius"/>
    </source>
</evidence>
<keyword evidence="3" id="KW-1185">Reference proteome</keyword>
<dbReference type="OrthoDB" id="679392at2"/>
<dbReference type="Proteomes" id="UP000001982">
    <property type="component" value="Chromosome"/>
</dbReference>
<dbReference type="KEGG" id="sdn:Sden_2084"/>
<dbReference type="RefSeq" id="WP_011496521.1">
    <property type="nucleotide sequence ID" value="NC_007954.1"/>
</dbReference>
<evidence type="ECO:0008006" key="4">
    <source>
        <dbReference type="Google" id="ProtNLM"/>
    </source>
</evidence>
<dbReference type="EMBL" id="CP000302">
    <property type="protein sequence ID" value="ABE55366.1"/>
    <property type="molecule type" value="Genomic_DNA"/>
</dbReference>
<keyword evidence="1" id="KW-0812">Transmembrane</keyword>
<keyword evidence="1" id="KW-1133">Transmembrane helix</keyword>
<feature type="transmembrane region" description="Helical" evidence="1">
    <location>
        <begin position="145"/>
        <end position="166"/>
    </location>
</feature>
<evidence type="ECO:0000313" key="2">
    <source>
        <dbReference type="EMBL" id="ABE55366.1"/>
    </source>
</evidence>
<feature type="transmembrane region" description="Helical" evidence="1">
    <location>
        <begin position="79"/>
        <end position="101"/>
    </location>
</feature>
<evidence type="ECO:0000313" key="3">
    <source>
        <dbReference type="Proteomes" id="UP000001982"/>
    </source>
</evidence>
<proteinExistence type="predicted"/>
<protein>
    <recommendedName>
        <fullName evidence="4">DUF998 domain-containing protein</fullName>
    </recommendedName>
</protein>
<reference evidence="2 3" key="1">
    <citation type="submission" date="2006-03" db="EMBL/GenBank/DDBJ databases">
        <title>Complete sequence of Shewanella denitrificans OS217.</title>
        <authorList>
            <consortium name="US DOE Joint Genome Institute"/>
            <person name="Copeland A."/>
            <person name="Lucas S."/>
            <person name="Lapidus A."/>
            <person name="Barry K."/>
            <person name="Detter J.C."/>
            <person name="Glavina del Rio T."/>
            <person name="Hammon N."/>
            <person name="Israni S."/>
            <person name="Dalin E."/>
            <person name="Tice H."/>
            <person name="Pitluck S."/>
            <person name="Brettin T."/>
            <person name="Bruce D."/>
            <person name="Han C."/>
            <person name="Tapia R."/>
            <person name="Gilna P."/>
            <person name="Kiss H."/>
            <person name="Schmutz J."/>
            <person name="Larimer F."/>
            <person name="Land M."/>
            <person name="Hauser L."/>
            <person name="Kyrpides N."/>
            <person name="Lykidis A."/>
            <person name="Richardson P."/>
        </authorList>
    </citation>
    <scope>NUCLEOTIDE SEQUENCE [LARGE SCALE GENOMIC DNA]</scope>
    <source>
        <strain evidence="3">OS217 / ATCC BAA-1090 / DSM 15013</strain>
    </source>
</reference>
<dbReference type="eggNOG" id="ENOG502ZA6M">
    <property type="taxonomic scope" value="Bacteria"/>
</dbReference>
<organism evidence="2 3">
    <name type="scientific">Shewanella denitrificans (strain OS217 / ATCC BAA-1090 / DSM 15013)</name>
    <dbReference type="NCBI Taxonomy" id="318161"/>
    <lineage>
        <taxon>Bacteria</taxon>
        <taxon>Pseudomonadati</taxon>
        <taxon>Pseudomonadota</taxon>
        <taxon>Gammaproteobacteria</taxon>
        <taxon>Alteromonadales</taxon>
        <taxon>Shewanellaceae</taxon>
        <taxon>Shewanella</taxon>
    </lineage>
</organism>
<name>Q12MG0_SHEDO</name>
<accession>Q12MG0</accession>
<dbReference type="HOGENOM" id="CLU_111127_0_0_6"/>
<feature type="transmembrane region" description="Helical" evidence="1">
    <location>
        <begin position="6"/>
        <end position="28"/>
    </location>
</feature>
<keyword evidence="1" id="KW-0472">Membrane</keyword>
<dbReference type="AlphaFoldDB" id="Q12MG0"/>
<sequence>MLASLWSVTGVIATVWLVVGVAVAGRYYPGYSHKTQFCSELGASGSPTEKLSPLINNYPLGLLFCLFGGYVAGLDEVSVLLTLSGYLIMLHGLGTWVAGYYPMDSDPYIKTPSRECIIHSWAGFIMLLALLIAPILVALSPTTEVISLGFRLGSILSVLGAIYYLWAMAKAVKNKGNTGWYQRISYGIQLVWLSSFSLTLM</sequence>
<dbReference type="InterPro" id="IPR009339">
    <property type="entry name" value="DUF998"/>
</dbReference>
<gene>
    <name evidence="2" type="ordered locus">Sden_2084</name>
</gene>
<feature type="transmembrane region" description="Helical" evidence="1">
    <location>
        <begin position="121"/>
        <end position="139"/>
    </location>
</feature>
<feature type="transmembrane region" description="Helical" evidence="1">
    <location>
        <begin position="54"/>
        <end position="73"/>
    </location>
</feature>
<dbReference type="Pfam" id="PF06197">
    <property type="entry name" value="DUF998"/>
    <property type="match status" value="1"/>
</dbReference>